<dbReference type="InterPro" id="IPR010982">
    <property type="entry name" value="Lambda_DNA-bd_dom_sf"/>
</dbReference>
<reference evidence="2 3" key="1">
    <citation type="submission" date="2018-01" db="EMBL/GenBank/DDBJ databases">
        <authorList>
            <person name="Clerissi C."/>
        </authorList>
    </citation>
    <scope>NUCLEOTIDE SEQUENCE [LARGE SCALE GENOMIC DNA]</scope>
    <source>
        <strain evidence="2">Cupriavidus taiwanensis LMG 19430</strain>
    </source>
</reference>
<dbReference type="AlphaFoldDB" id="A0A975ZVL4"/>
<protein>
    <submittedName>
        <fullName evidence="2">Transcriptional regulator, XRE family</fullName>
    </submittedName>
</protein>
<comment type="caution">
    <text evidence="2">The sequence shown here is derived from an EMBL/GenBank/DDBJ whole genome shotgun (WGS) entry which is preliminary data.</text>
</comment>
<dbReference type="Gene3D" id="1.10.260.40">
    <property type="entry name" value="lambda repressor-like DNA-binding domains"/>
    <property type="match status" value="1"/>
</dbReference>
<gene>
    <name evidence="2" type="ORF">CBM2586_A10274</name>
</gene>
<sequence>MTALGEFIRQHRLAADLTQAELARRVGVDSTYLGAIETGKKRPKGEALLEGIAESLSLTREGKHELVLAARLSQRTLRLPEELTRAQHEIVQQLVRELPQLDEADTNSLQSILAGFFGVCDRRRSLRPSSLEGETTM</sequence>
<dbReference type="InterPro" id="IPR001387">
    <property type="entry name" value="Cro/C1-type_HTH"/>
</dbReference>
<evidence type="ECO:0000259" key="1">
    <source>
        <dbReference type="PROSITE" id="PS50943"/>
    </source>
</evidence>
<feature type="domain" description="HTH cro/C1-type" evidence="1">
    <location>
        <begin position="8"/>
        <end position="50"/>
    </location>
</feature>
<dbReference type="SUPFAM" id="SSF47413">
    <property type="entry name" value="lambda repressor-like DNA-binding domains"/>
    <property type="match status" value="1"/>
</dbReference>
<name>A0A975ZVL4_9BURK</name>
<dbReference type="CDD" id="cd00093">
    <property type="entry name" value="HTH_XRE"/>
    <property type="match status" value="1"/>
</dbReference>
<dbReference type="SMART" id="SM00530">
    <property type="entry name" value="HTH_XRE"/>
    <property type="match status" value="1"/>
</dbReference>
<evidence type="ECO:0000313" key="2">
    <source>
        <dbReference type="EMBL" id="SOY40309.1"/>
    </source>
</evidence>
<accession>A0A975ZVL4</accession>
<dbReference type="Proteomes" id="UP000257016">
    <property type="component" value="Unassembled WGS sequence"/>
</dbReference>
<dbReference type="Pfam" id="PF13560">
    <property type="entry name" value="HTH_31"/>
    <property type="match status" value="1"/>
</dbReference>
<evidence type="ECO:0000313" key="3">
    <source>
        <dbReference type="Proteomes" id="UP000257016"/>
    </source>
</evidence>
<proteinExistence type="predicted"/>
<dbReference type="GO" id="GO:0003677">
    <property type="term" value="F:DNA binding"/>
    <property type="evidence" value="ECO:0007669"/>
    <property type="project" value="InterPro"/>
</dbReference>
<dbReference type="EMBL" id="OFSN01000001">
    <property type="protein sequence ID" value="SOY40309.1"/>
    <property type="molecule type" value="Genomic_DNA"/>
</dbReference>
<organism evidence="2 3">
    <name type="scientific">Cupriavidus taiwanensis</name>
    <dbReference type="NCBI Taxonomy" id="164546"/>
    <lineage>
        <taxon>Bacteria</taxon>
        <taxon>Pseudomonadati</taxon>
        <taxon>Pseudomonadota</taxon>
        <taxon>Betaproteobacteria</taxon>
        <taxon>Burkholderiales</taxon>
        <taxon>Burkholderiaceae</taxon>
        <taxon>Cupriavidus</taxon>
    </lineage>
</organism>
<dbReference type="PROSITE" id="PS50943">
    <property type="entry name" value="HTH_CROC1"/>
    <property type="match status" value="1"/>
</dbReference>